<comment type="similarity">
    <text evidence="1">Belongs to the short-chain dehydrogenases/reductases (SDR) family.</text>
</comment>
<keyword evidence="3" id="KW-0614">Plasmid</keyword>
<dbReference type="EMBL" id="KM017070">
    <property type="protein sequence ID" value="AJW29362.1"/>
    <property type="molecule type" value="Genomic_DNA"/>
</dbReference>
<gene>
    <name evidence="3" type="ORF">plasmid201_174</name>
</gene>
<accession>A0A0D4ZYL0</accession>
<dbReference type="PANTHER" id="PTHR42879:SF2">
    <property type="entry name" value="3-OXOACYL-[ACYL-CARRIER-PROTEIN] REDUCTASE FABG"/>
    <property type="match status" value="1"/>
</dbReference>
<keyword evidence="3" id="KW-0560">Oxidoreductase</keyword>
<dbReference type="PRINTS" id="PR00080">
    <property type="entry name" value="SDRFAMILY"/>
</dbReference>
<dbReference type="CDD" id="cd05233">
    <property type="entry name" value="SDR_c"/>
    <property type="match status" value="1"/>
</dbReference>
<evidence type="ECO:0000259" key="2">
    <source>
        <dbReference type="SMART" id="SM00822"/>
    </source>
</evidence>
<geneLocation type="plasmid" evidence="3">
    <name>201</name>
</geneLocation>
<dbReference type="SMART" id="SM00822">
    <property type="entry name" value="PKS_KR"/>
    <property type="match status" value="1"/>
</dbReference>
<feature type="domain" description="Ketoreductase" evidence="2">
    <location>
        <begin position="7"/>
        <end position="183"/>
    </location>
</feature>
<sequence length="264" mass="27527">MAQLEGRRALVTGAADGIGRAVAEAFARDGARVLAVDISAEKLQSAFAGSTAILPVAQDLVSDNAHETLVTTASELLGGLDVLVNNAGIPGDLAMLHETTDANWNRVFAVNVDAVFRLTRACVPLLRSSRYGRIITTASVCAEYGLRLQGAYVASKHAVSGLMKGFAIELGSYGITANCINPANTVTGITRNWFSPADSAEGQAYLEIASVLGRYSQPEDIAAAALYLASDGGGYVTGQSITVDGGMTCRLPSLSHATRYDEVA</sequence>
<dbReference type="AlphaFoldDB" id="A0A0D4ZYL0"/>
<dbReference type="GO" id="GO:0032787">
    <property type="term" value="P:monocarboxylic acid metabolic process"/>
    <property type="evidence" value="ECO:0007669"/>
    <property type="project" value="UniProtKB-ARBA"/>
</dbReference>
<dbReference type="InterPro" id="IPR057326">
    <property type="entry name" value="KR_dom"/>
</dbReference>
<dbReference type="PANTHER" id="PTHR42879">
    <property type="entry name" value="3-OXOACYL-(ACYL-CARRIER-PROTEIN) REDUCTASE"/>
    <property type="match status" value="1"/>
</dbReference>
<organism evidence="3">
    <name type="scientific">Sphingomonas sp. NS2</name>
    <dbReference type="NCBI Taxonomy" id="908605"/>
    <lineage>
        <taxon>Bacteria</taxon>
        <taxon>Pseudomonadati</taxon>
        <taxon>Pseudomonadota</taxon>
        <taxon>Alphaproteobacteria</taxon>
        <taxon>Sphingomonadales</taxon>
        <taxon>Sphingomonadaceae</taxon>
        <taxon>Sphingomonas</taxon>
    </lineage>
</organism>
<dbReference type="PROSITE" id="PS00061">
    <property type="entry name" value="ADH_SHORT"/>
    <property type="match status" value="1"/>
</dbReference>
<dbReference type="InterPro" id="IPR050259">
    <property type="entry name" value="SDR"/>
</dbReference>
<reference evidence="3" key="1">
    <citation type="submission" date="2014-06" db="EMBL/GenBank/DDBJ databases">
        <title>Molecular and ecological studies on carbamate pesticide degrading bacteria isolated from agricultural soils.</title>
        <authorList>
            <person name="Kim D.-U."/>
            <person name="Ka J.-O."/>
        </authorList>
    </citation>
    <scope>NUCLEOTIDE SEQUENCE</scope>
    <source>
        <strain evidence="3">NS2</strain>
        <plasmid evidence="3">201</plasmid>
    </source>
</reference>
<evidence type="ECO:0000313" key="3">
    <source>
        <dbReference type="EMBL" id="AJW29362.1"/>
    </source>
</evidence>
<dbReference type="GO" id="GO:0004316">
    <property type="term" value="F:3-oxoacyl-[acyl-carrier-protein] reductase (NADPH) activity"/>
    <property type="evidence" value="ECO:0007669"/>
    <property type="project" value="UniProtKB-EC"/>
</dbReference>
<proteinExistence type="inferred from homology"/>
<dbReference type="InterPro" id="IPR036291">
    <property type="entry name" value="NAD(P)-bd_dom_sf"/>
</dbReference>
<evidence type="ECO:0000256" key="1">
    <source>
        <dbReference type="ARBA" id="ARBA00006484"/>
    </source>
</evidence>
<dbReference type="Pfam" id="PF13561">
    <property type="entry name" value="adh_short_C2"/>
    <property type="match status" value="1"/>
</dbReference>
<dbReference type="SUPFAM" id="SSF51735">
    <property type="entry name" value="NAD(P)-binding Rossmann-fold domains"/>
    <property type="match status" value="1"/>
</dbReference>
<dbReference type="PRINTS" id="PR00081">
    <property type="entry name" value="GDHRDH"/>
</dbReference>
<dbReference type="InterPro" id="IPR002347">
    <property type="entry name" value="SDR_fam"/>
</dbReference>
<dbReference type="InterPro" id="IPR020904">
    <property type="entry name" value="Sc_DH/Rdtase_CS"/>
</dbReference>
<name>A0A0D4ZYL0_9SPHN</name>
<dbReference type="FunFam" id="3.40.50.720:FF:000084">
    <property type="entry name" value="Short-chain dehydrogenase reductase"/>
    <property type="match status" value="1"/>
</dbReference>
<dbReference type="Gene3D" id="3.40.50.720">
    <property type="entry name" value="NAD(P)-binding Rossmann-like Domain"/>
    <property type="match status" value="1"/>
</dbReference>
<dbReference type="EC" id="1.1.1.100" evidence="3"/>
<protein>
    <submittedName>
        <fullName evidence="3">3-oxoacyl-[acyl-carrier protein] reductase</fullName>
        <ecNumber evidence="3">1.1.1.100</ecNumber>
    </submittedName>
</protein>